<evidence type="ECO:0000259" key="1">
    <source>
        <dbReference type="Pfam" id="PF01551"/>
    </source>
</evidence>
<sequence length="556" mass="61786">MPLFFALLWQVAALGLTPSTSPEFQLTPQDETAVCITPEQYVEVEQLMQDHRRQLIRTGRLPENYNGRMAPPAFIWPVRQATGFNYPSYYSINNFVDLDPNPGSVLDWNCGVRTYDGHRGIDINNWPFWWNMMDNDQVEAIAAADGVIIAKIDGNPDRNCSCIEPWNVIMIEHEDGYQSWYAHLKSGSQTTKGVGESVVAGEYLGVIGSAGCSSNPHLHFEVRDPESNFVEPYVGSCNSLATGSLWADQKPYREGTLNQLLTHSAPPSVQFCPEGEVTNFQNQFTPGDGAYFAAYYHDQQNGEQTSFQILDPNGTTIYNWNHTSPSSYNGSWWYWRWFIPTDGALGTWQFIADYNGQQHTHYFTVVCKQELTIQPVTINDSRIYSVVKSISTNGAVAITATGEVSMTAGESILLTPGFSVAPGGQLLAVIDDCPFPAAAAEPEFSQPNELPASPFNRNPLTDQTLTNRDHLKFGIYPNPAGDNFQVIYEGIPTDEAVTIEIYELNGRLLQRHAYTSTGTGPQSLPFSSRDLASGQVYLIRLQTANATSVRRLVISR</sequence>
<accession>A0A2D0N7G6</accession>
<dbReference type="RefSeq" id="WP_099152008.1">
    <property type="nucleotide sequence ID" value="NZ_PDUD01000025.1"/>
</dbReference>
<name>A0A2D0N7G6_FLAN2</name>
<protein>
    <recommendedName>
        <fullName evidence="5">T9SS type A sorting domain-containing protein</fullName>
    </recommendedName>
</protein>
<dbReference type="InterPro" id="IPR055015">
    <property type="entry name" value="GCX_COOH"/>
</dbReference>
<organism evidence="3 4">
    <name type="scientific">Flavilitoribacter nigricans (strain ATCC 23147 / DSM 23189 / NBRC 102662 / NCIMB 1420 / SS-2)</name>
    <name type="common">Lewinella nigricans</name>
    <dbReference type="NCBI Taxonomy" id="1122177"/>
    <lineage>
        <taxon>Bacteria</taxon>
        <taxon>Pseudomonadati</taxon>
        <taxon>Bacteroidota</taxon>
        <taxon>Saprospiria</taxon>
        <taxon>Saprospirales</taxon>
        <taxon>Lewinellaceae</taxon>
        <taxon>Flavilitoribacter</taxon>
    </lineage>
</organism>
<dbReference type="Gene3D" id="2.60.40.1930">
    <property type="match status" value="1"/>
</dbReference>
<keyword evidence="4" id="KW-1185">Reference proteome</keyword>
<evidence type="ECO:0008006" key="5">
    <source>
        <dbReference type="Google" id="ProtNLM"/>
    </source>
</evidence>
<dbReference type="OrthoDB" id="9809488at2"/>
<dbReference type="CDD" id="cd12797">
    <property type="entry name" value="M23_peptidase"/>
    <property type="match status" value="1"/>
</dbReference>
<evidence type="ECO:0000313" key="3">
    <source>
        <dbReference type="EMBL" id="PHN04435.1"/>
    </source>
</evidence>
<proteinExistence type="predicted"/>
<evidence type="ECO:0000313" key="4">
    <source>
        <dbReference type="Proteomes" id="UP000223913"/>
    </source>
</evidence>
<dbReference type="NCBIfam" id="NF045639">
    <property type="entry name" value="GCX_COOH"/>
    <property type="match status" value="1"/>
</dbReference>
<dbReference type="Pfam" id="PF18962">
    <property type="entry name" value="Por_Secre_tail"/>
    <property type="match status" value="1"/>
</dbReference>
<reference evidence="3 4" key="1">
    <citation type="submission" date="2017-10" db="EMBL/GenBank/DDBJ databases">
        <title>The draft genome sequence of Lewinella nigricans NBRC 102662.</title>
        <authorList>
            <person name="Wang K."/>
        </authorList>
    </citation>
    <scope>NUCLEOTIDE SEQUENCE [LARGE SCALE GENOMIC DNA]</scope>
    <source>
        <strain evidence="3 4">NBRC 102662</strain>
    </source>
</reference>
<feature type="domain" description="M23ase beta-sheet core" evidence="1">
    <location>
        <begin position="139"/>
        <end position="225"/>
    </location>
</feature>
<dbReference type="InterPro" id="IPR026444">
    <property type="entry name" value="Secre_tail"/>
</dbReference>
<dbReference type="NCBIfam" id="TIGR04183">
    <property type="entry name" value="Por_Secre_tail"/>
    <property type="match status" value="1"/>
</dbReference>
<comment type="caution">
    <text evidence="3">The sequence shown here is derived from an EMBL/GenBank/DDBJ whole genome shotgun (WGS) entry which is preliminary data.</text>
</comment>
<dbReference type="InterPro" id="IPR011055">
    <property type="entry name" value="Dup_hybrid_motif"/>
</dbReference>
<gene>
    <name evidence="3" type="ORF">CRP01_20725</name>
</gene>
<dbReference type="GO" id="GO:0004222">
    <property type="term" value="F:metalloendopeptidase activity"/>
    <property type="evidence" value="ECO:0007669"/>
    <property type="project" value="TreeGrafter"/>
</dbReference>
<dbReference type="PANTHER" id="PTHR21666">
    <property type="entry name" value="PEPTIDASE-RELATED"/>
    <property type="match status" value="1"/>
</dbReference>
<dbReference type="AlphaFoldDB" id="A0A2D0N7G6"/>
<dbReference type="InterPro" id="IPR016047">
    <property type="entry name" value="M23ase_b-sheet_dom"/>
</dbReference>
<dbReference type="InterPro" id="IPR050570">
    <property type="entry name" value="Cell_wall_metabolism_enzyme"/>
</dbReference>
<dbReference type="Proteomes" id="UP000223913">
    <property type="component" value="Unassembled WGS sequence"/>
</dbReference>
<dbReference type="SUPFAM" id="SSF51261">
    <property type="entry name" value="Duplicated hybrid motif"/>
    <property type="match status" value="1"/>
</dbReference>
<feature type="domain" description="Secretion system C-terminal sorting" evidence="2">
    <location>
        <begin position="475"/>
        <end position="554"/>
    </location>
</feature>
<dbReference type="Gene3D" id="2.70.70.10">
    <property type="entry name" value="Glucose Permease (Domain IIA)"/>
    <property type="match status" value="1"/>
</dbReference>
<evidence type="ECO:0000259" key="2">
    <source>
        <dbReference type="Pfam" id="PF18962"/>
    </source>
</evidence>
<dbReference type="Pfam" id="PF01551">
    <property type="entry name" value="Peptidase_M23"/>
    <property type="match status" value="1"/>
</dbReference>
<dbReference type="PANTHER" id="PTHR21666:SF270">
    <property type="entry name" value="MUREIN HYDROLASE ACTIVATOR ENVC"/>
    <property type="match status" value="1"/>
</dbReference>
<dbReference type="EMBL" id="PDUD01000025">
    <property type="protein sequence ID" value="PHN04435.1"/>
    <property type="molecule type" value="Genomic_DNA"/>
</dbReference>